<evidence type="ECO:0000313" key="4">
    <source>
        <dbReference type="Proteomes" id="UP001500886"/>
    </source>
</evidence>
<feature type="compositionally biased region" description="Pro residues" evidence="1">
    <location>
        <begin position="9"/>
        <end position="20"/>
    </location>
</feature>
<evidence type="ECO:0000313" key="3">
    <source>
        <dbReference type="EMBL" id="GAA2707720.1"/>
    </source>
</evidence>
<feature type="transmembrane region" description="Helical" evidence="2">
    <location>
        <begin position="60"/>
        <end position="80"/>
    </location>
</feature>
<accession>A0ABP6FYA1</accession>
<sequence length="198" mass="20741">MSFGQPNNPYGPPQQQPPAPGYGYPQQAPPPYGAYPQAPGGYPMPQGPVAMPGLTKAANVLLLVIAVIHVIVAGFFAYAANKISDAVRDAGTNGTVTTARGDTVDVDTIADVSKGVISFFVALAAIFAIIGFVLALRYAKGRNGVRVGSIVYASFGIISGIFTLGVYGLGLITFVGSILVIVFAAKRTSAEWFQRPRY</sequence>
<gene>
    <name evidence="3" type="ORF">GCM10010315_02820</name>
</gene>
<dbReference type="Proteomes" id="UP001500886">
    <property type="component" value="Unassembled WGS sequence"/>
</dbReference>
<proteinExistence type="predicted"/>
<evidence type="ECO:0000256" key="1">
    <source>
        <dbReference type="SAM" id="MobiDB-lite"/>
    </source>
</evidence>
<keyword evidence="2" id="KW-0472">Membrane</keyword>
<dbReference type="SUPFAM" id="SSF81995">
    <property type="entry name" value="beta-sandwich domain of Sec23/24"/>
    <property type="match status" value="1"/>
</dbReference>
<evidence type="ECO:0008006" key="5">
    <source>
        <dbReference type="Google" id="ProtNLM"/>
    </source>
</evidence>
<keyword evidence="4" id="KW-1185">Reference proteome</keyword>
<feature type="transmembrane region" description="Helical" evidence="2">
    <location>
        <begin position="167"/>
        <end position="185"/>
    </location>
</feature>
<protein>
    <recommendedName>
        <fullName evidence="5">DUF4064 domain-containing protein</fullName>
    </recommendedName>
</protein>
<name>A0ABP6FYA1_9ACTN</name>
<organism evidence="3 4">
    <name type="scientific">Streptomyces luteosporeus</name>
    <dbReference type="NCBI Taxonomy" id="173856"/>
    <lineage>
        <taxon>Bacteria</taxon>
        <taxon>Bacillati</taxon>
        <taxon>Actinomycetota</taxon>
        <taxon>Actinomycetes</taxon>
        <taxon>Kitasatosporales</taxon>
        <taxon>Streptomycetaceae</taxon>
        <taxon>Streptomyces</taxon>
    </lineage>
</organism>
<reference evidence="4" key="1">
    <citation type="journal article" date="2019" name="Int. J. Syst. Evol. Microbiol.">
        <title>The Global Catalogue of Microorganisms (GCM) 10K type strain sequencing project: providing services to taxonomists for standard genome sequencing and annotation.</title>
        <authorList>
            <consortium name="The Broad Institute Genomics Platform"/>
            <consortium name="The Broad Institute Genome Sequencing Center for Infectious Disease"/>
            <person name="Wu L."/>
            <person name="Ma J."/>
        </authorList>
    </citation>
    <scope>NUCLEOTIDE SEQUENCE [LARGE SCALE GENOMIC DNA]</scope>
    <source>
        <strain evidence="4">JCM 4542</strain>
    </source>
</reference>
<comment type="caution">
    <text evidence="3">The sequence shown here is derived from an EMBL/GenBank/DDBJ whole genome shotgun (WGS) entry which is preliminary data.</text>
</comment>
<feature type="transmembrane region" description="Helical" evidence="2">
    <location>
        <begin position="116"/>
        <end position="136"/>
    </location>
</feature>
<keyword evidence="2" id="KW-1133">Transmembrane helix</keyword>
<dbReference type="EMBL" id="BAAASL010000001">
    <property type="protein sequence ID" value="GAA2707720.1"/>
    <property type="molecule type" value="Genomic_DNA"/>
</dbReference>
<keyword evidence="2" id="KW-0812">Transmembrane</keyword>
<evidence type="ECO:0000256" key="2">
    <source>
        <dbReference type="SAM" id="Phobius"/>
    </source>
</evidence>
<feature type="region of interest" description="Disordered" evidence="1">
    <location>
        <begin position="1"/>
        <end position="30"/>
    </location>
</feature>
<dbReference type="RefSeq" id="WP_344432718.1">
    <property type="nucleotide sequence ID" value="NZ_BAAASL010000001.1"/>
</dbReference>